<keyword evidence="1" id="KW-0472">Membrane</keyword>
<dbReference type="Proteomes" id="UP000079169">
    <property type="component" value="Unplaced"/>
</dbReference>
<dbReference type="KEGG" id="dci:103509796"/>
<organism evidence="2 3">
    <name type="scientific">Diaphorina citri</name>
    <name type="common">Asian citrus psyllid</name>
    <dbReference type="NCBI Taxonomy" id="121845"/>
    <lineage>
        <taxon>Eukaryota</taxon>
        <taxon>Metazoa</taxon>
        <taxon>Ecdysozoa</taxon>
        <taxon>Arthropoda</taxon>
        <taxon>Hexapoda</taxon>
        <taxon>Insecta</taxon>
        <taxon>Pterygota</taxon>
        <taxon>Neoptera</taxon>
        <taxon>Paraneoptera</taxon>
        <taxon>Hemiptera</taxon>
        <taxon>Sternorrhyncha</taxon>
        <taxon>Psylloidea</taxon>
        <taxon>Psyllidae</taxon>
        <taxon>Diaphorininae</taxon>
        <taxon>Diaphorina</taxon>
    </lineage>
</organism>
<protein>
    <submittedName>
        <fullName evidence="3">Uncharacterized protein LOC103509796</fullName>
    </submittedName>
</protein>
<name>A0A1S4ECK3_DIACI</name>
<gene>
    <name evidence="3" type="primary">LOC103509796</name>
</gene>
<evidence type="ECO:0000313" key="3">
    <source>
        <dbReference type="RefSeq" id="XP_017299812.1"/>
    </source>
</evidence>
<dbReference type="RefSeq" id="XP_017299812.1">
    <property type="nucleotide sequence ID" value="XM_017444323.2"/>
</dbReference>
<evidence type="ECO:0000256" key="1">
    <source>
        <dbReference type="SAM" id="Phobius"/>
    </source>
</evidence>
<keyword evidence="1" id="KW-1133">Transmembrane helix</keyword>
<proteinExistence type="predicted"/>
<dbReference type="AlphaFoldDB" id="A0A1S4ECK3"/>
<feature type="transmembrane region" description="Helical" evidence="1">
    <location>
        <begin position="24"/>
        <end position="45"/>
    </location>
</feature>
<accession>A0A1S4ECK3</accession>
<sequence>MLRQEPPPVIYVEYLVASPRLQLAGIYLVRFLLGILIIILLEILLSTASHTVDRCLGLDPNESRLQRKQRLPGLDLTYKYITYMILGFTVAILPLFVTIGFNVRSLL</sequence>
<dbReference type="PaxDb" id="121845-A0A1S4ECK3"/>
<reference evidence="3" key="1">
    <citation type="submission" date="2025-08" db="UniProtKB">
        <authorList>
            <consortium name="RefSeq"/>
        </authorList>
    </citation>
    <scope>IDENTIFICATION</scope>
</reference>
<dbReference type="GeneID" id="103509796"/>
<keyword evidence="2" id="KW-1185">Reference proteome</keyword>
<evidence type="ECO:0000313" key="2">
    <source>
        <dbReference type="Proteomes" id="UP000079169"/>
    </source>
</evidence>
<keyword evidence="1" id="KW-0812">Transmembrane</keyword>
<feature type="transmembrane region" description="Helical" evidence="1">
    <location>
        <begin position="80"/>
        <end position="101"/>
    </location>
</feature>